<keyword evidence="6" id="KW-0812">Transmembrane</keyword>
<proteinExistence type="predicted"/>
<gene>
    <name evidence="8" type="ordered locus">Acid_1628</name>
</gene>
<keyword evidence="2 5" id="KW-0547">Nucleotide-binding</keyword>
<evidence type="ECO:0000256" key="1">
    <source>
        <dbReference type="ARBA" id="ARBA00022679"/>
    </source>
</evidence>
<dbReference type="InParanoid" id="Q028D9"/>
<dbReference type="PANTHER" id="PTHR43289:SF34">
    <property type="entry name" value="SERINE_THREONINE-PROTEIN KINASE YBDM-RELATED"/>
    <property type="match status" value="1"/>
</dbReference>
<dbReference type="SUPFAM" id="SSF81901">
    <property type="entry name" value="HCP-like"/>
    <property type="match status" value="1"/>
</dbReference>
<evidence type="ECO:0000256" key="3">
    <source>
        <dbReference type="ARBA" id="ARBA00022777"/>
    </source>
</evidence>
<dbReference type="EMBL" id="CP000473">
    <property type="protein sequence ID" value="ABJ82618.1"/>
    <property type="molecule type" value="Genomic_DNA"/>
</dbReference>
<dbReference type="Gene3D" id="1.25.40.10">
    <property type="entry name" value="Tetratricopeptide repeat domain"/>
    <property type="match status" value="3"/>
</dbReference>
<keyword evidence="6" id="KW-0472">Membrane</keyword>
<dbReference type="PANTHER" id="PTHR43289">
    <property type="entry name" value="MITOGEN-ACTIVATED PROTEIN KINASE KINASE KINASE 20-RELATED"/>
    <property type="match status" value="1"/>
</dbReference>
<dbReference type="InterPro" id="IPR011990">
    <property type="entry name" value="TPR-like_helical_dom_sf"/>
</dbReference>
<dbReference type="HOGENOM" id="CLU_007799_0_0_0"/>
<dbReference type="OrthoDB" id="9801841at2"/>
<dbReference type="Gene3D" id="1.10.510.10">
    <property type="entry name" value="Transferase(Phosphotransferase) domain 1"/>
    <property type="match status" value="1"/>
</dbReference>
<dbReference type="SUPFAM" id="SSF48452">
    <property type="entry name" value="TPR-like"/>
    <property type="match status" value="1"/>
</dbReference>
<keyword evidence="1" id="KW-0808">Transferase</keyword>
<evidence type="ECO:0000256" key="4">
    <source>
        <dbReference type="ARBA" id="ARBA00022840"/>
    </source>
</evidence>
<evidence type="ECO:0000313" key="8">
    <source>
        <dbReference type="EMBL" id="ABJ82618.1"/>
    </source>
</evidence>
<dbReference type="InterPro" id="IPR008271">
    <property type="entry name" value="Ser/Thr_kinase_AS"/>
</dbReference>
<evidence type="ECO:0000256" key="2">
    <source>
        <dbReference type="ARBA" id="ARBA00022741"/>
    </source>
</evidence>
<reference evidence="8" key="1">
    <citation type="submission" date="2006-10" db="EMBL/GenBank/DDBJ databases">
        <title>Complete sequence of Solibacter usitatus Ellin6076.</title>
        <authorList>
            <consortium name="US DOE Joint Genome Institute"/>
            <person name="Copeland A."/>
            <person name="Lucas S."/>
            <person name="Lapidus A."/>
            <person name="Barry K."/>
            <person name="Detter J.C."/>
            <person name="Glavina del Rio T."/>
            <person name="Hammon N."/>
            <person name="Israni S."/>
            <person name="Dalin E."/>
            <person name="Tice H."/>
            <person name="Pitluck S."/>
            <person name="Thompson L.S."/>
            <person name="Brettin T."/>
            <person name="Bruce D."/>
            <person name="Han C."/>
            <person name="Tapia R."/>
            <person name="Gilna P."/>
            <person name="Schmutz J."/>
            <person name="Larimer F."/>
            <person name="Land M."/>
            <person name="Hauser L."/>
            <person name="Kyrpides N."/>
            <person name="Mikhailova N."/>
            <person name="Janssen P.H."/>
            <person name="Kuske C.R."/>
            <person name="Richardson P."/>
        </authorList>
    </citation>
    <scope>NUCLEOTIDE SEQUENCE</scope>
    <source>
        <strain evidence="8">Ellin6076</strain>
    </source>
</reference>
<organism evidence="8">
    <name type="scientific">Solibacter usitatus (strain Ellin6076)</name>
    <dbReference type="NCBI Taxonomy" id="234267"/>
    <lineage>
        <taxon>Bacteria</taxon>
        <taxon>Pseudomonadati</taxon>
        <taxon>Acidobacteriota</taxon>
        <taxon>Terriglobia</taxon>
        <taxon>Bryobacterales</taxon>
        <taxon>Solibacteraceae</taxon>
        <taxon>Candidatus Solibacter</taxon>
    </lineage>
</organism>
<evidence type="ECO:0000256" key="6">
    <source>
        <dbReference type="SAM" id="Phobius"/>
    </source>
</evidence>
<feature type="domain" description="Protein kinase" evidence="7">
    <location>
        <begin position="82"/>
        <end position="348"/>
    </location>
</feature>
<dbReference type="AlphaFoldDB" id="Q028D9"/>
<keyword evidence="4 5" id="KW-0067">ATP-binding</keyword>
<sequence length="919" mass="102456">MTPEQYQRVTELLAEAWELNAVERSSFLDRACGGDAKLRELVDDLLAAKDDAAHFLSTPLMNLEEAGLKDNSDLVGTRVGRYTIQALIGRGGMGAVYRAVREDDFHLEVAIKLLKRGTDTDAALARFRGERRILAALQHSNIARLLDGGATEFGLPYLVMEYVHGTPLLEYAATLDTRRRLELFRSVCSAVQYAHQNLIVHRDIKPSNILVTPEGIPKLLDFGIAKLLGPGMDDFTGAVTIAGERPMTPDYASPEQVRGEPVTTATDIYSLGAVLYELLTGQRAHHIEAYSREAIEKEICAREPKPPSTITREVDSDLNNITLLALRKEPQRRYGSVEQFSEDIRLYLEGRPVRARKDTTRYRASKFLRRNRLGVALSALALIGILIGVLAVKRQARRAEYRFQQVRKLANTVLFDVEQNVATLAGSTKARELIIKTALEYLDNLSLEAAGDPVLQLDLATAYSRVGDVQGNPQLSHLGQPKAAVESYTKALAIAEHLRSSPAVLELMADTQNKLGAVYFWGLGRASDGVNHVRSAIALADAIPKTGRPAFALRAFTRGTLGDFLTYDDPVAALEPLRQSVEISREWASAQRDALLLTAPNWDQDSRFHLALEVSRLGAAEQESGDLPQAMNHFAEALRLMEQLLLAQPDNNILRRERAMYYERLAWVTGHPQYFNLGDREQALEWMRKYVPEMEALSRADPADLRARSDLCEALGELGAISGESDAAGAAKVYRRSLNLNASVLEETPEDSRMAFVQAFNQVGFAGVLDNLGRRLEALDQLNAAVELLEKLVREHAREARFAEYLGLTLRTRGEEYLRLGKTQTAAKDLDASRSILERLYAQNPRKLVRLRDLADCYQAVGDLHASRAEWREAHAGYQQSLRLWERWMGVGTSSVYDRQRRELALSRVHRATGMITVP</sequence>
<dbReference type="GO" id="GO:0005524">
    <property type="term" value="F:ATP binding"/>
    <property type="evidence" value="ECO:0007669"/>
    <property type="project" value="UniProtKB-UniRule"/>
</dbReference>
<dbReference type="SUPFAM" id="SSF56112">
    <property type="entry name" value="Protein kinase-like (PK-like)"/>
    <property type="match status" value="1"/>
</dbReference>
<dbReference type="InterPro" id="IPR011009">
    <property type="entry name" value="Kinase-like_dom_sf"/>
</dbReference>
<dbReference type="PROSITE" id="PS00108">
    <property type="entry name" value="PROTEIN_KINASE_ST"/>
    <property type="match status" value="1"/>
</dbReference>
<dbReference type="KEGG" id="sus:Acid_1628"/>
<dbReference type="eggNOG" id="COG0515">
    <property type="taxonomic scope" value="Bacteria"/>
</dbReference>
<feature type="transmembrane region" description="Helical" evidence="6">
    <location>
        <begin position="373"/>
        <end position="392"/>
    </location>
</feature>
<dbReference type="InterPro" id="IPR017441">
    <property type="entry name" value="Protein_kinase_ATP_BS"/>
</dbReference>
<dbReference type="SMART" id="SM00220">
    <property type="entry name" value="S_TKc"/>
    <property type="match status" value="1"/>
</dbReference>
<dbReference type="PROSITE" id="PS50011">
    <property type="entry name" value="PROTEIN_KINASE_DOM"/>
    <property type="match status" value="1"/>
</dbReference>
<dbReference type="SMART" id="SM00028">
    <property type="entry name" value="TPR"/>
    <property type="match status" value="4"/>
</dbReference>
<keyword evidence="8" id="KW-0723">Serine/threonine-protein kinase</keyword>
<keyword evidence="6" id="KW-1133">Transmembrane helix</keyword>
<protein>
    <submittedName>
        <fullName evidence="8">Serine/threonine protein kinase with TPR repeats</fullName>
    </submittedName>
</protein>
<keyword evidence="3 8" id="KW-0418">Kinase</keyword>
<accession>Q028D9</accession>
<dbReference type="CDD" id="cd14014">
    <property type="entry name" value="STKc_PknB_like"/>
    <property type="match status" value="1"/>
</dbReference>
<dbReference type="eggNOG" id="COG0457">
    <property type="taxonomic scope" value="Bacteria"/>
</dbReference>
<dbReference type="InterPro" id="IPR000719">
    <property type="entry name" value="Prot_kinase_dom"/>
</dbReference>
<dbReference type="Gene3D" id="3.30.200.20">
    <property type="entry name" value="Phosphorylase Kinase, domain 1"/>
    <property type="match status" value="1"/>
</dbReference>
<evidence type="ECO:0000256" key="5">
    <source>
        <dbReference type="PROSITE-ProRule" id="PRU10141"/>
    </source>
</evidence>
<name>Q028D9_SOLUE</name>
<evidence type="ECO:0000259" key="7">
    <source>
        <dbReference type="PROSITE" id="PS50011"/>
    </source>
</evidence>
<feature type="binding site" evidence="5">
    <location>
        <position position="112"/>
    </location>
    <ligand>
        <name>ATP</name>
        <dbReference type="ChEBI" id="CHEBI:30616"/>
    </ligand>
</feature>
<dbReference type="Pfam" id="PF00069">
    <property type="entry name" value="Pkinase"/>
    <property type="match status" value="1"/>
</dbReference>
<dbReference type="STRING" id="234267.Acid_1628"/>
<dbReference type="PROSITE" id="PS00107">
    <property type="entry name" value="PROTEIN_KINASE_ATP"/>
    <property type="match status" value="1"/>
</dbReference>
<dbReference type="GO" id="GO:0004674">
    <property type="term" value="F:protein serine/threonine kinase activity"/>
    <property type="evidence" value="ECO:0007669"/>
    <property type="project" value="UniProtKB-KW"/>
</dbReference>
<dbReference type="InterPro" id="IPR019734">
    <property type="entry name" value="TPR_rpt"/>
</dbReference>